<organism evidence="1 2">
    <name type="scientific">Candidatus Nitrosomarinus catalinensis</name>
    <dbReference type="NCBI Taxonomy" id="1898749"/>
    <lineage>
        <taxon>Archaea</taxon>
        <taxon>Nitrososphaerota</taxon>
        <taxon>Nitrososphaeria</taxon>
        <taxon>Nitrosopumilales</taxon>
        <taxon>Nitrosopumilaceae</taxon>
        <taxon>Candidatus Nitrosomarinus</taxon>
    </lineage>
</organism>
<dbReference type="RefSeq" id="WP_086907492.1">
    <property type="nucleotide sequence ID" value="NZ_CP021324.1"/>
</dbReference>
<proteinExistence type="predicted"/>
<dbReference type="KEGG" id="nct:NMSP_0749"/>
<gene>
    <name evidence="1" type="ORF">NMSP_0749</name>
</gene>
<dbReference type="OrthoDB" id="4075at2157"/>
<evidence type="ECO:0000313" key="1">
    <source>
        <dbReference type="EMBL" id="ARS64369.1"/>
    </source>
</evidence>
<reference evidence="1 2" key="1">
    <citation type="journal article" date="2017" name="Environ. Microbiol.">
        <title>Genome and epigenome of a novel marine Thaumarchaeota strain suggest viral infection, phosphorothioation DNA modification and multiple restriction systems.</title>
        <authorList>
            <person name="Ahlgren N.A."/>
            <person name="Chen Y."/>
            <person name="Needham D.M."/>
            <person name="Parada A.E."/>
            <person name="Sachdeva R."/>
            <person name="Trinh V."/>
            <person name="Chen T."/>
            <person name="Fuhrman J.A."/>
        </authorList>
    </citation>
    <scope>NUCLEOTIDE SEQUENCE [LARGE SCALE GENOMIC DNA]</scope>
    <source>
        <strain evidence="1 2">SPOT01</strain>
    </source>
</reference>
<evidence type="ECO:0000313" key="2">
    <source>
        <dbReference type="Proteomes" id="UP000249949"/>
    </source>
</evidence>
<name>A0A2Z2HMZ9_9ARCH</name>
<accession>A0A2Z2HMZ9</accession>
<dbReference type="EMBL" id="CP021324">
    <property type="protein sequence ID" value="ARS64369.1"/>
    <property type="molecule type" value="Genomic_DNA"/>
</dbReference>
<keyword evidence="2" id="KW-1185">Reference proteome</keyword>
<protein>
    <submittedName>
        <fullName evidence="1">Uncharacterized protein</fullName>
    </submittedName>
</protein>
<dbReference type="AlphaFoldDB" id="A0A2Z2HMZ9"/>
<dbReference type="GeneID" id="32901230"/>
<sequence>MNIDPEFVKTTTEFIDQTLEAYKAAGVSPTVGDIWDCENVGDFLCGFFVGELVGSILSAFQYSQKRDPTADEHLEIVGLVESRSKEIKEFFSKFNN</sequence>
<dbReference type="Proteomes" id="UP000249949">
    <property type="component" value="Chromosome"/>
</dbReference>